<dbReference type="PROSITE" id="PS50880">
    <property type="entry name" value="TOPRIM"/>
    <property type="match status" value="1"/>
</dbReference>
<dbReference type="SMART" id="SM00493">
    <property type="entry name" value="TOPRIM"/>
    <property type="match status" value="1"/>
</dbReference>
<evidence type="ECO:0000256" key="5">
    <source>
        <dbReference type="ARBA" id="ARBA00023125"/>
    </source>
</evidence>
<evidence type="ECO:0000256" key="7">
    <source>
        <dbReference type="PROSITE-ProRule" id="PRU01343"/>
    </source>
</evidence>
<dbReference type="GO" id="GO:0005634">
    <property type="term" value="C:nucleus"/>
    <property type="evidence" value="ECO:0007669"/>
    <property type="project" value="TreeGrafter"/>
</dbReference>
<keyword evidence="4 8" id="KW-0799">Topoisomerase</keyword>
<keyword evidence="3" id="KW-0862">Zinc</keyword>
<evidence type="ECO:0000259" key="11">
    <source>
        <dbReference type="PROSITE" id="PS51999"/>
    </source>
</evidence>
<feature type="domain" description="GRF-type" evidence="11">
    <location>
        <begin position="626"/>
        <end position="668"/>
    </location>
</feature>
<keyword evidence="14" id="KW-1185">Reference proteome</keyword>
<dbReference type="Gene3D" id="2.70.20.10">
    <property type="entry name" value="Topoisomerase I, domain 3"/>
    <property type="match status" value="1"/>
</dbReference>
<dbReference type="EMBL" id="KN824373">
    <property type="protein sequence ID" value="KIM21746.1"/>
    <property type="molecule type" value="Genomic_DNA"/>
</dbReference>
<feature type="compositionally biased region" description="Low complexity" evidence="9">
    <location>
        <begin position="465"/>
        <end position="474"/>
    </location>
</feature>
<dbReference type="PANTHER" id="PTHR11390">
    <property type="entry name" value="PROKARYOTIC DNA TOPOISOMERASE"/>
    <property type="match status" value="1"/>
</dbReference>
<feature type="region of interest" description="Disordered" evidence="9">
    <location>
        <begin position="184"/>
        <end position="206"/>
    </location>
</feature>
<feature type="domain" description="GRF-type" evidence="11">
    <location>
        <begin position="529"/>
        <end position="569"/>
    </location>
</feature>
<feature type="region of interest" description="Disordered" evidence="9">
    <location>
        <begin position="571"/>
        <end position="614"/>
    </location>
</feature>
<dbReference type="Gene3D" id="1.10.290.10">
    <property type="entry name" value="Topoisomerase I, domain 4"/>
    <property type="match status" value="1"/>
</dbReference>
<dbReference type="GO" id="GO:0008270">
    <property type="term" value="F:zinc ion binding"/>
    <property type="evidence" value="ECO:0007669"/>
    <property type="project" value="UniProtKB-KW"/>
</dbReference>
<feature type="domain" description="Toprim" evidence="10">
    <location>
        <begin position="2"/>
        <end position="145"/>
    </location>
</feature>
<accession>A0A0C3AR54</accession>
<dbReference type="InterPro" id="IPR013826">
    <property type="entry name" value="Topo_IA_cen_sub3"/>
</dbReference>
<keyword evidence="1" id="KW-0479">Metal-binding</keyword>
<protein>
    <recommendedName>
        <fullName evidence="8">DNA topoisomerase</fullName>
        <ecNumber evidence="8">5.6.2.1</ecNumber>
    </recommendedName>
</protein>
<dbReference type="SMART" id="SM00437">
    <property type="entry name" value="TOP1Ac"/>
    <property type="match status" value="1"/>
</dbReference>
<dbReference type="GO" id="GO:0006281">
    <property type="term" value="P:DNA repair"/>
    <property type="evidence" value="ECO:0007669"/>
    <property type="project" value="TreeGrafter"/>
</dbReference>
<dbReference type="PANTHER" id="PTHR11390:SF21">
    <property type="entry name" value="DNA TOPOISOMERASE 3-ALPHA"/>
    <property type="match status" value="1"/>
</dbReference>
<comment type="similarity">
    <text evidence="8">Belongs to the type IA topoisomerase family.</text>
</comment>
<dbReference type="PROSITE" id="PS52039">
    <property type="entry name" value="TOPO_IA_2"/>
    <property type="match status" value="1"/>
</dbReference>
<comment type="function">
    <text evidence="8">Introduces a single-strand break via transesterification at a target site in duplex DNA. Releases the supercoiling and torsional tension of DNA introduced during the DNA replication and transcription by transiently cleaving and rejoining one strand of the DNA duplex. The scissile phosphodiester is attacked by the catalytic tyrosine of the enzyme, resulting in the formation of a DNA-(5'-phosphotyrosyl)-enzyme intermediate and the expulsion of a 3'-OH DNA strand.</text>
</comment>
<name>A0A0C3AR54_SERVB</name>
<evidence type="ECO:0000256" key="3">
    <source>
        <dbReference type="ARBA" id="ARBA00022833"/>
    </source>
</evidence>
<dbReference type="GO" id="GO:0031422">
    <property type="term" value="C:RecQ family helicase-topoisomerase III complex"/>
    <property type="evidence" value="ECO:0007669"/>
    <property type="project" value="TreeGrafter"/>
</dbReference>
<dbReference type="InterPro" id="IPR006171">
    <property type="entry name" value="TOPRIM_dom"/>
</dbReference>
<dbReference type="SUPFAM" id="SSF56712">
    <property type="entry name" value="Prokaryotic type I DNA topoisomerase"/>
    <property type="match status" value="2"/>
</dbReference>
<evidence type="ECO:0000256" key="1">
    <source>
        <dbReference type="ARBA" id="ARBA00022723"/>
    </source>
</evidence>
<dbReference type="STRING" id="933852.A0A0C3AR54"/>
<dbReference type="InterPro" id="IPR000380">
    <property type="entry name" value="Topo_IA"/>
</dbReference>
<gene>
    <name evidence="13" type="ORF">M408DRAFT_12433</name>
</gene>
<dbReference type="OrthoDB" id="430051at2759"/>
<dbReference type="Gene3D" id="1.10.460.10">
    <property type="entry name" value="Topoisomerase I, domain 2"/>
    <property type="match status" value="1"/>
</dbReference>
<feature type="region of interest" description="Disordered" evidence="9">
    <location>
        <begin position="452"/>
        <end position="532"/>
    </location>
</feature>
<dbReference type="InterPro" id="IPR013824">
    <property type="entry name" value="Topo_IA_cen_sub1"/>
</dbReference>
<dbReference type="Pfam" id="PF06839">
    <property type="entry name" value="Zn_ribbon_GRF"/>
    <property type="match status" value="2"/>
</dbReference>
<dbReference type="FunFam" id="3.40.50.140:FF:000005">
    <property type="entry name" value="DNA topoisomerase"/>
    <property type="match status" value="1"/>
</dbReference>
<dbReference type="InterPro" id="IPR034144">
    <property type="entry name" value="TOPRIM_TopoIII"/>
</dbReference>
<feature type="domain" description="Topo IA-type catalytic" evidence="12">
    <location>
        <begin position="4"/>
        <end position="433"/>
    </location>
</feature>
<keyword evidence="6 8" id="KW-0413">Isomerase</keyword>
<keyword evidence="2 7" id="KW-0863">Zinc-finger</keyword>
<dbReference type="GO" id="GO:0006265">
    <property type="term" value="P:DNA topological change"/>
    <property type="evidence" value="ECO:0007669"/>
    <property type="project" value="InterPro"/>
</dbReference>
<dbReference type="InterPro" id="IPR003602">
    <property type="entry name" value="Topo_IA_DNA-bd_dom"/>
</dbReference>
<dbReference type="EC" id="5.6.2.1" evidence="8"/>
<organism evidence="13 14">
    <name type="scientific">Serendipita vermifera MAFF 305830</name>
    <dbReference type="NCBI Taxonomy" id="933852"/>
    <lineage>
        <taxon>Eukaryota</taxon>
        <taxon>Fungi</taxon>
        <taxon>Dikarya</taxon>
        <taxon>Basidiomycota</taxon>
        <taxon>Agaricomycotina</taxon>
        <taxon>Agaricomycetes</taxon>
        <taxon>Sebacinales</taxon>
        <taxon>Serendipitaceae</taxon>
        <taxon>Serendipita</taxon>
    </lineage>
</organism>
<dbReference type="HOGENOM" id="CLU_002929_1_1_1"/>
<comment type="catalytic activity">
    <reaction evidence="8">
        <text>ATP-independent breakage of single-stranded DNA, followed by passage and rejoining.</text>
        <dbReference type="EC" id="5.6.2.1"/>
    </reaction>
</comment>
<dbReference type="InterPro" id="IPR013497">
    <property type="entry name" value="Topo_IA_cen"/>
</dbReference>
<evidence type="ECO:0000256" key="9">
    <source>
        <dbReference type="SAM" id="MobiDB-lite"/>
    </source>
</evidence>
<dbReference type="GO" id="GO:0003677">
    <property type="term" value="F:DNA binding"/>
    <property type="evidence" value="ECO:0007669"/>
    <property type="project" value="UniProtKB-KW"/>
</dbReference>
<dbReference type="InterPro" id="IPR010666">
    <property type="entry name" value="Znf_GRF"/>
</dbReference>
<dbReference type="PROSITE" id="PS51999">
    <property type="entry name" value="ZF_GRF"/>
    <property type="match status" value="2"/>
</dbReference>
<proteinExistence type="inferred from homology"/>
<feature type="compositionally biased region" description="Low complexity" evidence="9">
    <location>
        <begin position="502"/>
        <end position="517"/>
    </location>
</feature>
<evidence type="ECO:0000259" key="12">
    <source>
        <dbReference type="PROSITE" id="PS52039"/>
    </source>
</evidence>
<keyword evidence="5 8" id="KW-0238">DNA-binding</keyword>
<evidence type="ECO:0000256" key="4">
    <source>
        <dbReference type="ARBA" id="ARBA00023029"/>
    </source>
</evidence>
<dbReference type="InterPro" id="IPR013825">
    <property type="entry name" value="Topo_IA_cen_sub2"/>
</dbReference>
<dbReference type="AlphaFoldDB" id="A0A0C3AR54"/>
<dbReference type="InterPro" id="IPR023405">
    <property type="entry name" value="Topo_IA_core_domain"/>
</dbReference>
<evidence type="ECO:0000256" key="8">
    <source>
        <dbReference type="RuleBase" id="RU362092"/>
    </source>
</evidence>
<evidence type="ECO:0000313" key="14">
    <source>
        <dbReference type="Proteomes" id="UP000054097"/>
    </source>
</evidence>
<dbReference type="Proteomes" id="UP000054097">
    <property type="component" value="Unassembled WGS sequence"/>
</dbReference>
<evidence type="ECO:0000313" key="13">
    <source>
        <dbReference type="EMBL" id="KIM21746.1"/>
    </source>
</evidence>
<dbReference type="GO" id="GO:0006310">
    <property type="term" value="P:DNA recombination"/>
    <property type="evidence" value="ECO:0007669"/>
    <property type="project" value="TreeGrafter"/>
</dbReference>
<dbReference type="GO" id="GO:0003917">
    <property type="term" value="F:DNA topoisomerase type I (single strand cut, ATP-independent) activity"/>
    <property type="evidence" value="ECO:0007669"/>
    <property type="project" value="UniProtKB-EC"/>
</dbReference>
<dbReference type="Pfam" id="PF01131">
    <property type="entry name" value="Topoisom_bac"/>
    <property type="match status" value="1"/>
</dbReference>
<reference evidence="14" key="2">
    <citation type="submission" date="2015-01" db="EMBL/GenBank/DDBJ databases">
        <title>Evolutionary Origins and Diversification of the Mycorrhizal Mutualists.</title>
        <authorList>
            <consortium name="DOE Joint Genome Institute"/>
            <consortium name="Mycorrhizal Genomics Consortium"/>
            <person name="Kohler A."/>
            <person name="Kuo A."/>
            <person name="Nagy L.G."/>
            <person name="Floudas D."/>
            <person name="Copeland A."/>
            <person name="Barry K.W."/>
            <person name="Cichocki N."/>
            <person name="Veneault-Fourrey C."/>
            <person name="LaButti K."/>
            <person name="Lindquist E.A."/>
            <person name="Lipzen A."/>
            <person name="Lundell T."/>
            <person name="Morin E."/>
            <person name="Murat C."/>
            <person name="Riley R."/>
            <person name="Ohm R."/>
            <person name="Sun H."/>
            <person name="Tunlid A."/>
            <person name="Henrissat B."/>
            <person name="Grigoriev I.V."/>
            <person name="Hibbett D.S."/>
            <person name="Martin F."/>
        </authorList>
    </citation>
    <scope>NUCLEOTIDE SEQUENCE [LARGE SCALE GENOMIC DNA]</scope>
    <source>
        <strain evidence="14">MAFF 305830</strain>
    </source>
</reference>
<evidence type="ECO:0000256" key="6">
    <source>
        <dbReference type="ARBA" id="ARBA00023235"/>
    </source>
</evidence>
<reference evidence="13 14" key="1">
    <citation type="submission" date="2014-04" db="EMBL/GenBank/DDBJ databases">
        <authorList>
            <consortium name="DOE Joint Genome Institute"/>
            <person name="Kuo A."/>
            <person name="Zuccaro A."/>
            <person name="Kohler A."/>
            <person name="Nagy L.G."/>
            <person name="Floudas D."/>
            <person name="Copeland A."/>
            <person name="Barry K.W."/>
            <person name="Cichocki N."/>
            <person name="Veneault-Fourrey C."/>
            <person name="LaButti K."/>
            <person name="Lindquist E.A."/>
            <person name="Lipzen A."/>
            <person name="Lundell T."/>
            <person name="Morin E."/>
            <person name="Murat C."/>
            <person name="Sun H."/>
            <person name="Tunlid A."/>
            <person name="Henrissat B."/>
            <person name="Grigoriev I.V."/>
            <person name="Hibbett D.S."/>
            <person name="Martin F."/>
            <person name="Nordberg H.P."/>
            <person name="Cantor M.N."/>
            <person name="Hua S.X."/>
        </authorList>
    </citation>
    <scope>NUCLEOTIDE SEQUENCE [LARGE SCALE GENOMIC DNA]</scope>
    <source>
        <strain evidence="13 14">MAFF 305830</strain>
    </source>
</reference>
<evidence type="ECO:0000256" key="2">
    <source>
        <dbReference type="ARBA" id="ARBA00022771"/>
    </source>
</evidence>
<dbReference type="CDD" id="cd03362">
    <property type="entry name" value="TOPRIM_TopoIA_TopoIII"/>
    <property type="match status" value="1"/>
</dbReference>
<evidence type="ECO:0000259" key="10">
    <source>
        <dbReference type="PROSITE" id="PS50880"/>
    </source>
</evidence>
<sequence>MRVLCVAEKPSIARSITDILSGGRFDTVEHVRFGRTSNYHFDYPQTNESFVVTYVAGHITEVDFPDTHRKWNSCDPFALFDASVEVKHPERVNELVRNLQTQARSVDSLMIWTDCDREGEHIGYEIAQVCRKTADALYQRGILSYPRTETDQFDDQFDFRAYIQKQTSSPDWGAFATRLQGGEFSKPRKGKKNDKAHPPIHPTAYAGNLTGNEKKVYEYVTRRFLASCSKDAEGFQTTITVNVNNEEFSANALLTAVLLIIGLLVLERNYLEVFPYDNWTSHELPNFEEGEEFMPSVCELREGQTTRPNLLTEADLVGLMDKNGIGTDATIAQHIHTIVQREYVMEKLEGSTKYLVPSTLGVGLVHGYNQIGLEKSLSKPQLRREVPCVLTLFHFRLIDSYPQTERSMVQVCNRNKTKDGMLEESIEQYKEVFILARREFERVVESVRYYVQGDGQPRGDGPNGGNQRRPGAGQRPRRNAPNRGPSPSDSEGDDDGRPPPAGGAIRAQAPARAQPARASRDNVSSVTPCNCGVPAVERVSNTETTRGRKFWRCGSKDKDCEFFQWVDTPANRQVAGPSRPSNSGNGRTGREDDSGYGGSGWSDGGKTIPAKRRSDIFEDDGPARKCSCNQDAIKRTVVKEGPNKGRKFWKCANPEESQCKFFEWDDQPQATSAPSFGNSSRQASTQEPRTAAVTGECYKCHQPGTTLILCLQRALMPVPEAHRGKEKERMTVATNAARKVTGQVVWLHVRTLNQWVEMHQTSGQGSRPKLKIQNTVMHTPQAVGVVAMAAEINASNVEKLDTSPTIAPMLLVRRLSEKVEVAAVAEEGLEVHNEGVHGSSEAGFQKAMHMKHIEEHRPGRIPRGPSALGINPRV</sequence>